<comment type="caution">
    <text evidence="5">The sequence shown here is derived from an EMBL/GenBank/DDBJ whole genome shotgun (WGS) entry which is preliminary data.</text>
</comment>
<dbReference type="SUPFAM" id="SSF53822">
    <property type="entry name" value="Periplasmic binding protein-like I"/>
    <property type="match status" value="1"/>
</dbReference>
<evidence type="ECO:0000256" key="2">
    <source>
        <dbReference type="ARBA" id="ARBA00023125"/>
    </source>
</evidence>
<dbReference type="EMBL" id="JAUTBF010000001">
    <property type="protein sequence ID" value="MDQ1124021.1"/>
    <property type="molecule type" value="Genomic_DNA"/>
</dbReference>
<evidence type="ECO:0000313" key="5">
    <source>
        <dbReference type="EMBL" id="MDQ1124021.1"/>
    </source>
</evidence>
<dbReference type="InterPro" id="IPR010982">
    <property type="entry name" value="Lambda_DNA-bd_dom_sf"/>
</dbReference>
<dbReference type="InterPro" id="IPR001761">
    <property type="entry name" value="Peripla_BP/Lac1_sug-bd_dom"/>
</dbReference>
<reference evidence="5 6" key="1">
    <citation type="submission" date="2023-07" db="EMBL/GenBank/DDBJ databases">
        <title>Functional and genomic diversity of the sorghum phyllosphere microbiome.</title>
        <authorList>
            <person name="Shade A."/>
        </authorList>
    </citation>
    <scope>NUCLEOTIDE SEQUENCE [LARGE SCALE GENOMIC DNA]</scope>
    <source>
        <strain evidence="5 6">SORGH_AS_1207</strain>
    </source>
</reference>
<evidence type="ECO:0000256" key="1">
    <source>
        <dbReference type="ARBA" id="ARBA00023015"/>
    </source>
</evidence>
<proteinExistence type="predicted"/>
<keyword evidence="6" id="KW-1185">Reference proteome</keyword>
<dbReference type="CDD" id="cd01392">
    <property type="entry name" value="HTH_LacI"/>
    <property type="match status" value="1"/>
</dbReference>
<dbReference type="InterPro" id="IPR028082">
    <property type="entry name" value="Peripla_BP_I"/>
</dbReference>
<dbReference type="PROSITE" id="PS00356">
    <property type="entry name" value="HTH_LACI_1"/>
    <property type="match status" value="1"/>
</dbReference>
<dbReference type="Proteomes" id="UP001226691">
    <property type="component" value="Unassembled WGS sequence"/>
</dbReference>
<evidence type="ECO:0000256" key="3">
    <source>
        <dbReference type="ARBA" id="ARBA00023163"/>
    </source>
</evidence>
<dbReference type="RefSeq" id="WP_307484383.1">
    <property type="nucleotide sequence ID" value="NZ_JAUTBF010000001.1"/>
</dbReference>
<dbReference type="Gene3D" id="1.10.260.40">
    <property type="entry name" value="lambda repressor-like DNA-binding domains"/>
    <property type="match status" value="1"/>
</dbReference>
<sequence>MPINRDVRLADVAAVAGVSLATASKALSGNDRVSEATRARVRAAADRLDFRPNALAQSFASGRSRTIGVLTHRAAATFSRPVVMGAVLEFGERGQAVLVLDGEIQAHREMSNSIRTLRDRRVDGLLVVGDGHEHVSPSLTHHFDVPVTYVFTAPDSPEDSVYLPDNEQAGYLATRHLIDTGRTRILHLTADATSLAVQRREHGMRRALSEAGLPLAGAVRYGAWSREWGAAAMEAVLDERIDFDAAFCGNDHIGFGAIDVCEARGVGVPGDVAVVGVDNWEGIVYDQDVRRLTTIDLELMRLGRLAAADVIGADRRSGERFQAPTLVLGPSS</sequence>
<feature type="domain" description="HTH lacI-type" evidence="4">
    <location>
        <begin position="7"/>
        <end position="61"/>
    </location>
</feature>
<protein>
    <submittedName>
        <fullName evidence="5">LacI family transcriptional regulator</fullName>
    </submittedName>
</protein>
<gene>
    <name evidence="5" type="ORF">QE412_002594</name>
</gene>
<dbReference type="Gene3D" id="3.40.50.2300">
    <property type="match status" value="2"/>
</dbReference>
<organism evidence="5 6">
    <name type="scientific">Microbacterium trichothecenolyticum</name>
    <name type="common">Aureobacterium trichothecenolyticum</name>
    <dbReference type="NCBI Taxonomy" id="69370"/>
    <lineage>
        <taxon>Bacteria</taxon>
        <taxon>Bacillati</taxon>
        <taxon>Actinomycetota</taxon>
        <taxon>Actinomycetes</taxon>
        <taxon>Micrococcales</taxon>
        <taxon>Microbacteriaceae</taxon>
        <taxon>Microbacterium</taxon>
    </lineage>
</organism>
<dbReference type="Pfam" id="PF00356">
    <property type="entry name" value="LacI"/>
    <property type="match status" value="1"/>
</dbReference>
<evidence type="ECO:0000313" key="6">
    <source>
        <dbReference type="Proteomes" id="UP001226691"/>
    </source>
</evidence>
<dbReference type="PANTHER" id="PTHR30146:SF109">
    <property type="entry name" value="HTH-TYPE TRANSCRIPTIONAL REGULATOR GALS"/>
    <property type="match status" value="1"/>
</dbReference>
<keyword evidence="2" id="KW-0238">DNA-binding</keyword>
<accession>A0ABU0TWI9</accession>
<keyword evidence="3" id="KW-0804">Transcription</keyword>
<dbReference type="SMART" id="SM00354">
    <property type="entry name" value="HTH_LACI"/>
    <property type="match status" value="1"/>
</dbReference>
<dbReference type="PROSITE" id="PS50932">
    <property type="entry name" value="HTH_LACI_2"/>
    <property type="match status" value="1"/>
</dbReference>
<dbReference type="SUPFAM" id="SSF47413">
    <property type="entry name" value="lambda repressor-like DNA-binding domains"/>
    <property type="match status" value="1"/>
</dbReference>
<dbReference type="InterPro" id="IPR000843">
    <property type="entry name" value="HTH_LacI"/>
</dbReference>
<dbReference type="PANTHER" id="PTHR30146">
    <property type="entry name" value="LACI-RELATED TRANSCRIPTIONAL REPRESSOR"/>
    <property type="match status" value="1"/>
</dbReference>
<evidence type="ECO:0000259" key="4">
    <source>
        <dbReference type="PROSITE" id="PS50932"/>
    </source>
</evidence>
<dbReference type="Pfam" id="PF00532">
    <property type="entry name" value="Peripla_BP_1"/>
    <property type="match status" value="1"/>
</dbReference>
<name>A0ABU0TWI9_MICTR</name>
<keyword evidence="1" id="KW-0805">Transcription regulation</keyword>